<protein>
    <submittedName>
        <fullName evidence="2">Prepilin-type N-terminal cleavage/methylation domain-containing protein</fullName>
    </submittedName>
</protein>
<dbReference type="SUPFAM" id="SSF54523">
    <property type="entry name" value="Pili subunits"/>
    <property type="match status" value="1"/>
</dbReference>
<keyword evidence="1" id="KW-0472">Membrane</keyword>
<name>A0A4V5NW00_9GAMM</name>
<dbReference type="AlphaFoldDB" id="A0A4V5NW00"/>
<sequence>MVSRARSHHPLGFTLVEMLVVMVLMGIMMSLVGPLANNVVAKAQAQTERLQLESLIKRSSFRAFASGRGGVIDFFDNQVVGEFVPKKQEVVTFETLHFPNQRVTFSKSGFPQSQQLIVELPNRTIRLNLLNIIDGEGQVIDAKG</sequence>
<comment type="caution">
    <text evidence="2">The sequence shown here is derived from an EMBL/GenBank/DDBJ whole genome shotgun (WGS) entry which is preliminary data.</text>
</comment>
<keyword evidence="1" id="KW-0812">Transmembrane</keyword>
<dbReference type="RefSeq" id="WP_136863926.1">
    <property type="nucleotide sequence ID" value="NZ_SWCJ01000010.1"/>
</dbReference>
<dbReference type="NCBIfam" id="TIGR02532">
    <property type="entry name" value="IV_pilin_GFxxxE"/>
    <property type="match status" value="1"/>
</dbReference>
<dbReference type="Gene3D" id="3.30.700.10">
    <property type="entry name" value="Glycoprotein, Type 4 Pilin"/>
    <property type="match status" value="1"/>
</dbReference>
<evidence type="ECO:0000313" key="2">
    <source>
        <dbReference type="EMBL" id="TKB53944.1"/>
    </source>
</evidence>
<dbReference type="OrthoDB" id="237405at2"/>
<feature type="transmembrane region" description="Helical" evidence="1">
    <location>
        <begin position="12"/>
        <end position="36"/>
    </location>
</feature>
<dbReference type="Pfam" id="PF07963">
    <property type="entry name" value="N_methyl"/>
    <property type="match status" value="1"/>
</dbReference>
<organism evidence="2 3">
    <name type="scientific">Ferrimonas aestuarii</name>
    <dbReference type="NCBI Taxonomy" id="2569539"/>
    <lineage>
        <taxon>Bacteria</taxon>
        <taxon>Pseudomonadati</taxon>
        <taxon>Pseudomonadota</taxon>
        <taxon>Gammaproteobacteria</taxon>
        <taxon>Alteromonadales</taxon>
        <taxon>Ferrimonadaceae</taxon>
        <taxon>Ferrimonas</taxon>
    </lineage>
</organism>
<keyword evidence="3" id="KW-1185">Reference proteome</keyword>
<proteinExistence type="predicted"/>
<keyword evidence="1" id="KW-1133">Transmembrane helix</keyword>
<dbReference type="EMBL" id="SWCJ01000010">
    <property type="protein sequence ID" value="TKB53944.1"/>
    <property type="molecule type" value="Genomic_DNA"/>
</dbReference>
<gene>
    <name evidence="2" type="ORF">FCL42_13390</name>
</gene>
<evidence type="ECO:0000313" key="3">
    <source>
        <dbReference type="Proteomes" id="UP000305675"/>
    </source>
</evidence>
<reference evidence="2 3" key="1">
    <citation type="submission" date="2019-04" db="EMBL/GenBank/DDBJ databases">
        <authorList>
            <person name="Hwang J.C."/>
        </authorList>
    </citation>
    <scope>NUCLEOTIDE SEQUENCE [LARGE SCALE GENOMIC DNA]</scope>
    <source>
        <strain evidence="2 3">IMCC35002</strain>
    </source>
</reference>
<dbReference type="InterPro" id="IPR045584">
    <property type="entry name" value="Pilin-like"/>
</dbReference>
<dbReference type="Proteomes" id="UP000305675">
    <property type="component" value="Unassembled WGS sequence"/>
</dbReference>
<evidence type="ECO:0000256" key="1">
    <source>
        <dbReference type="SAM" id="Phobius"/>
    </source>
</evidence>
<accession>A0A4V5NW00</accession>
<dbReference type="InterPro" id="IPR012902">
    <property type="entry name" value="N_methyl_site"/>
</dbReference>